<dbReference type="Gene3D" id="3.90.1150.10">
    <property type="entry name" value="Aspartate Aminotransferase, domain 1"/>
    <property type="match status" value="1"/>
</dbReference>
<evidence type="ECO:0000259" key="7">
    <source>
        <dbReference type="Pfam" id="PF00155"/>
    </source>
</evidence>
<keyword evidence="4 6" id="KW-0808">Transferase</keyword>
<dbReference type="InterPro" id="IPR015422">
    <property type="entry name" value="PyrdxlP-dep_Trfase_small"/>
</dbReference>
<evidence type="ECO:0000256" key="4">
    <source>
        <dbReference type="ARBA" id="ARBA00022679"/>
    </source>
</evidence>
<proteinExistence type="inferred from homology"/>
<dbReference type="FunFam" id="3.40.640.10:FF:000033">
    <property type="entry name" value="Aspartate aminotransferase"/>
    <property type="match status" value="1"/>
</dbReference>
<evidence type="ECO:0000256" key="1">
    <source>
        <dbReference type="ARBA" id="ARBA00001933"/>
    </source>
</evidence>
<feature type="domain" description="Aminotransferase class I/classII large" evidence="7">
    <location>
        <begin position="44"/>
        <end position="395"/>
    </location>
</feature>
<dbReference type="PANTHER" id="PTHR46383:SF1">
    <property type="entry name" value="ASPARTATE AMINOTRANSFERASE"/>
    <property type="match status" value="1"/>
</dbReference>
<evidence type="ECO:0000313" key="8">
    <source>
        <dbReference type="EMBL" id="CAA9554890.1"/>
    </source>
</evidence>
<dbReference type="PANTHER" id="PTHR46383">
    <property type="entry name" value="ASPARTATE AMINOTRANSFERASE"/>
    <property type="match status" value="1"/>
</dbReference>
<dbReference type="AlphaFoldDB" id="A0A6J4UPR3"/>
<dbReference type="InterPro" id="IPR004839">
    <property type="entry name" value="Aminotransferase_I/II_large"/>
</dbReference>
<dbReference type="EC" id="2.6.1.-" evidence="6"/>
<evidence type="ECO:0000256" key="3">
    <source>
        <dbReference type="ARBA" id="ARBA00022576"/>
    </source>
</evidence>
<reference evidence="8" key="1">
    <citation type="submission" date="2020-02" db="EMBL/GenBank/DDBJ databases">
        <authorList>
            <person name="Meier V. D."/>
        </authorList>
    </citation>
    <scope>NUCLEOTIDE SEQUENCE</scope>
    <source>
        <strain evidence="8">AVDCRST_MAG49</strain>
    </source>
</reference>
<dbReference type="InterPro" id="IPR015424">
    <property type="entry name" value="PyrdxlP-dep_Trfase"/>
</dbReference>
<keyword evidence="3 6" id="KW-0032">Aminotransferase</keyword>
<evidence type="ECO:0000256" key="6">
    <source>
        <dbReference type="RuleBase" id="RU000481"/>
    </source>
</evidence>
<protein>
    <recommendedName>
        <fullName evidence="6">Aminotransferase</fullName>
        <ecNumber evidence="6">2.6.1.-</ecNumber>
    </recommendedName>
</protein>
<dbReference type="CDD" id="cd00609">
    <property type="entry name" value="AAT_like"/>
    <property type="match status" value="1"/>
</dbReference>
<accession>A0A6J4UPR3</accession>
<keyword evidence="5" id="KW-0663">Pyridoxal phosphate</keyword>
<comment type="similarity">
    <text evidence="2 6">Belongs to the class-I pyridoxal-phosphate-dependent aminotransferase family.</text>
</comment>
<dbReference type="GO" id="GO:0030170">
    <property type="term" value="F:pyridoxal phosphate binding"/>
    <property type="evidence" value="ECO:0007669"/>
    <property type="project" value="InterPro"/>
</dbReference>
<dbReference type="GO" id="GO:0006520">
    <property type="term" value="P:amino acid metabolic process"/>
    <property type="evidence" value="ECO:0007669"/>
    <property type="project" value="InterPro"/>
</dbReference>
<name>A0A6J4UPR3_9BACT</name>
<dbReference type="InterPro" id="IPR004838">
    <property type="entry name" value="NHTrfase_class1_PyrdxlP-BS"/>
</dbReference>
<dbReference type="Gene3D" id="3.40.640.10">
    <property type="entry name" value="Type I PLP-dependent aspartate aminotransferase-like (Major domain)"/>
    <property type="match status" value="1"/>
</dbReference>
<evidence type="ECO:0000256" key="2">
    <source>
        <dbReference type="ARBA" id="ARBA00007441"/>
    </source>
</evidence>
<dbReference type="PROSITE" id="PS00105">
    <property type="entry name" value="AA_TRANSFER_CLASS_1"/>
    <property type="match status" value="1"/>
</dbReference>
<sequence length="402" mass="42124">MQSPGATAQRSPGEFLAGRVRELAASPTLAVSDRARALKAEGVDVIDLGGGDPDFITPAHVRRAAAEAMDAGDTHYVASAGTPALRRAIAAKLRSDNGIEADPDRGVIVTPGGKAALFQAMLALVEPGVDVLIPEPAWVSYVPMVELAGGRAVPVALDPDDAFRLTAEKLAAAVTPATRVLLVNSPNNPTGRVLDEEERAAVADVAREHDLLVFADEMYEKILYDGHAHVSLATLPGMAERTLTFNGLSKAYAMTGWRLGYVAGPPAYIAQLAKVHSHSVTCATSFAQAGGVAALTGPQGFIEEMVVAWDRRRRAVADGLSAVKGLRCPRPEGAFYAFVDARETALSSVEVADRILREAHVAVVPGIAFGAAGEGHLRLSFATSDDALATAVTRIGDVLGRR</sequence>
<dbReference type="InterPro" id="IPR050596">
    <property type="entry name" value="AspAT/PAT-like"/>
</dbReference>
<dbReference type="GO" id="GO:0008483">
    <property type="term" value="F:transaminase activity"/>
    <property type="evidence" value="ECO:0007669"/>
    <property type="project" value="UniProtKB-KW"/>
</dbReference>
<dbReference type="InterPro" id="IPR015421">
    <property type="entry name" value="PyrdxlP-dep_Trfase_major"/>
</dbReference>
<organism evidence="8">
    <name type="scientific">uncultured Thermomicrobiales bacterium</name>
    <dbReference type="NCBI Taxonomy" id="1645740"/>
    <lineage>
        <taxon>Bacteria</taxon>
        <taxon>Pseudomonadati</taxon>
        <taxon>Thermomicrobiota</taxon>
        <taxon>Thermomicrobia</taxon>
        <taxon>Thermomicrobiales</taxon>
        <taxon>environmental samples</taxon>
    </lineage>
</organism>
<dbReference type="EMBL" id="CADCWG010000142">
    <property type="protein sequence ID" value="CAA9554890.1"/>
    <property type="molecule type" value="Genomic_DNA"/>
</dbReference>
<evidence type="ECO:0000256" key="5">
    <source>
        <dbReference type="ARBA" id="ARBA00022898"/>
    </source>
</evidence>
<gene>
    <name evidence="8" type="ORF">AVDCRST_MAG49-2099</name>
</gene>
<dbReference type="SUPFAM" id="SSF53383">
    <property type="entry name" value="PLP-dependent transferases"/>
    <property type="match status" value="1"/>
</dbReference>
<dbReference type="Pfam" id="PF00155">
    <property type="entry name" value="Aminotran_1_2"/>
    <property type="match status" value="1"/>
</dbReference>
<comment type="cofactor">
    <cofactor evidence="1 6">
        <name>pyridoxal 5'-phosphate</name>
        <dbReference type="ChEBI" id="CHEBI:597326"/>
    </cofactor>
</comment>